<reference evidence="2 3" key="1">
    <citation type="journal article" date="2018" name="Nat. Ecol. Evol.">
        <title>Pezizomycetes genomes reveal the molecular basis of ectomycorrhizal truffle lifestyle.</title>
        <authorList>
            <person name="Murat C."/>
            <person name="Payen T."/>
            <person name="Noel B."/>
            <person name="Kuo A."/>
            <person name="Morin E."/>
            <person name="Chen J."/>
            <person name="Kohler A."/>
            <person name="Krizsan K."/>
            <person name="Balestrini R."/>
            <person name="Da Silva C."/>
            <person name="Montanini B."/>
            <person name="Hainaut M."/>
            <person name="Levati E."/>
            <person name="Barry K.W."/>
            <person name="Belfiori B."/>
            <person name="Cichocki N."/>
            <person name="Clum A."/>
            <person name="Dockter R.B."/>
            <person name="Fauchery L."/>
            <person name="Guy J."/>
            <person name="Iotti M."/>
            <person name="Le Tacon F."/>
            <person name="Lindquist E.A."/>
            <person name="Lipzen A."/>
            <person name="Malagnac F."/>
            <person name="Mello A."/>
            <person name="Molinier V."/>
            <person name="Miyauchi S."/>
            <person name="Poulain J."/>
            <person name="Riccioni C."/>
            <person name="Rubini A."/>
            <person name="Sitrit Y."/>
            <person name="Splivallo R."/>
            <person name="Traeger S."/>
            <person name="Wang M."/>
            <person name="Zifcakova L."/>
            <person name="Wipf D."/>
            <person name="Zambonelli A."/>
            <person name="Paolocci F."/>
            <person name="Nowrousian M."/>
            <person name="Ottonello S."/>
            <person name="Baldrian P."/>
            <person name="Spatafora J.W."/>
            <person name="Henrissat B."/>
            <person name="Nagy L.G."/>
            <person name="Aury J.M."/>
            <person name="Wincker P."/>
            <person name="Grigoriev I.V."/>
            <person name="Bonfante P."/>
            <person name="Martin F.M."/>
        </authorList>
    </citation>
    <scope>NUCLEOTIDE SEQUENCE [LARGE SCALE GENOMIC DNA]</scope>
    <source>
        <strain evidence="2 3">RN42</strain>
    </source>
</reference>
<dbReference type="PROSITE" id="PS50097">
    <property type="entry name" value="BTB"/>
    <property type="match status" value="2"/>
</dbReference>
<dbReference type="CDD" id="cd18186">
    <property type="entry name" value="BTB_POZ_ZBTB_KLHL-like"/>
    <property type="match status" value="2"/>
</dbReference>
<dbReference type="SUPFAM" id="SSF54695">
    <property type="entry name" value="POZ domain"/>
    <property type="match status" value="2"/>
</dbReference>
<dbReference type="Pfam" id="PF00651">
    <property type="entry name" value="BTB"/>
    <property type="match status" value="2"/>
</dbReference>
<dbReference type="AlphaFoldDB" id="A0A3N4HEH6"/>
<evidence type="ECO:0000313" key="2">
    <source>
        <dbReference type="EMBL" id="RPA72605.1"/>
    </source>
</evidence>
<dbReference type="STRING" id="1160509.A0A3N4HEH6"/>
<dbReference type="SMART" id="SM00225">
    <property type="entry name" value="BTB"/>
    <property type="match status" value="2"/>
</dbReference>
<dbReference type="EMBL" id="ML119855">
    <property type="protein sequence ID" value="RPA72605.1"/>
    <property type="molecule type" value="Genomic_DNA"/>
</dbReference>
<accession>A0A3N4HEH6</accession>
<gene>
    <name evidence="2" type="ORF">BJ508DRAFT_334911</name>
</gene>
<keyword evidence="3" id="KW-1185">Reference proteome</keyword>
<dbReference type="Gene3D" id="3.30.710.10">
    <property type="entry name" value="Potassium Channel Kv1.1, Chain A"/>
    <property type="match status" value="2"/>
</dbReference>
<dbReference type="InterPro" id="IPR000210">
    <property type="entry name" value="BTB/POZ_dom"/>
</dbReference>
<feature type="domain" description="BTB" evidence="1">
    <location>
        <begin position="364"/>
        <end position="428"/>
    </location>
</feature>
<dbReference type="Proteomes" id="UP000275078">
    <property type="component" value="Unassembled WGS sequence"/>
</dbReference>
<evidence type="ECO:0000313" key="3">
    <source>
        <dbReference type="Proteomes" id="UP000275078"/>
    </source>
</evidence>
<dbReference type="PANTHER" id="PTHR47843:SF5">
    <property type="entry name" value="BTB_POZ DOMAIN PROTEIN"/>
    <property type="match status" value="1"/>
</dbReference>
<dbReference type="PANTHER" id="PTHR47843">
    <property type="entry name" value="BTB DOMAIN-CONTAINING PROTEIN-RELATED"/>
    <property type="match status" value="1"/>
</dbReference>
<name>A0A3N4HEH6_ASCIM</name>
<dbReference type="InterPro" id="IPR011333">
    <property type="entry name" value="SKP1/BTB/POZ_sf"/>
</dbReference>
<evidence type="ECO:0000259" key="1">
    <source>
        <dbReference type="PROSITE" id="PS50097"/>
    </source>
</evidence>
<feature type="non-terminal residue" evidence="2">
    <location>
        <position position="531"/>
    </location>
</feature>
<protein>
    <submittedName>
        <fullName evidence="2">POZ domain-containing protein</fullName>
    </submittedName>
</protein>
<proteinExistence type="predicted"/>
<sequence length="531" mass="60781">MSRDWFEPKVRDEAVTLAADDSASKQAAPRSAYGSLKESNLNALLRDGRYSDLVLKCGGETFKVHKSVLCPQSDFFEACVESGMRESVNNEIELVDEELDDVKRMLEFLYSGNFWEGDLQIERRVHKRNIDSKFARLDPDKERTEEEKHNDPLVVCMRLYGIGSKFGIPGLMKRSLQKVKAYTQQRFSTVDVNGRLKDALEFCFAELNGQPGLYEVADPLLKSLATALPHIMDPDDEVAKALPTVTTDLLEAADLLGRNNTRFSNLMDLINGNAPELGSRLLTFACLDHIRSCQWEAKKEKIMLEHVKFRKDAERILKIMRIALHDPRHTAREALASKRATPRSTYDSLRKANLNALLKDGRYSDLTLKCGGETFKVHKSVLCPQSAFFEACVESGMKESIDNEIILGDSDYDLEDVKKILEFLYTGDFWEHVKEYDHGDDQDDDEPTTRRDYLGRLRLSKADFSKKIYDSYVDLEEERSDDEKHDDPLIVCMRMYGLADRLAIPGLRKAVLKKIGTYRQHRLPEDVFQRR</sequence>
<feature type="domain" description="BTB" evidence="1">
    <location>
        <begin position="51"/>
        <end position="113"/>
    </location>
</feature>
<organism evidence="2 3">
    <name type="scientific">Ascobolus immersus RN42</name>
    <dbReference type="NCBI Taxonomy" id="1160509"/>
    <lineage>
        <taxon>Eukaryota</taxon>
        <taxon>Fungi</taxon>
        <taxon>Dikarya</taxon>
        <taxon>Ascomycota</taxon>
        <taxon>Pezizomycotina</taxon>
        <taxon>Pezizomycetes</taxon>
        <taxon>Pezizales</taxon>
        <taxon>Ascobolaceae</taxon>
        <taxon>Ascobolus</taxon>
    </lineage>
</organism>
<dbReference type="OrthoDB" id="6359816at2759"/>